<protein>
    <recommendedName>
        <fullName evidence="5">Complement inhibitor protein</fullName>
    </recommendedName>
</protein>
<dbReference type="RefSeq" id="WP_015016977.1">
    <property type="nucleotide sequence ID" value="NZ_BLBI01000005.1"/>
</dbReference>
<sequence length="161" mass="17757">MKIKISKTLLFTSLVAVALLGATQPVSASAAEASNSIYNTYSSGYDYDVYIAGYKEGFSGAPAPTSEEMEDWPYDYQLPYIDGYIKGKNDRNTSKSESSESNIRQGENFTQPPQIPAPSSPSIPKVPNTKWPDRKNDFSELSFGKPPKLFESSSEWGQAVY</sequence>
<proteinExistence type="predicted"/>
<evidence type="ECO:0000313" key="4">
    <source>
        <dbReference type="Proteomes" id="UP001237475"/>
    </source>
</evidence>
<dbReference type="EMBL" id="CP125360">
    <property type="protein sequence ID" value="WHM80244.1"/>
    <property type="molecule type" value="Genomic_DNA"/>
</dbReference>
<feature type="chain" id="PRO_5044246607" description="Complement inhibitor protein" evidence="2">
    <location>
        <begin position="31"/>
        <end position="161"/>
    </location>
</feature>
<evidence type="ECO:0008006" key="5">
    <source>
        <dbReference type="Google" id="ProtNLM"/>
    </source>
</evidence>
<evidence type="ECO:0000313" key="3">
    <source>
        <dbReference type="EMBL" id="WHM80244.1"/>
    </source>
</evidence>
<feature type="region of interest" description="Disordered" evidence="1">
    <location>
        <begin position="87"/>
        <end position="161"/>
    </location>
</feature>
<dbReference type="AlphaFoldDB" id="A0AB38Y3R9"/>
<accession>A0AB38Y3R9</accession>
<feature type="compositionally biased region" description="Polar residues" evidence="1">
    <location>
        <begin position="99"/>
        <end position="110"/>
    </location>
</feature>
<feature type="compositionally biased region" description="Polar residues" evidence="1">
    <location>
        <begin position="151"/>
        <end position="161"/>
    </location>
</feature>
<organism evidence="3 4">
    <name type="scientific">Streptococcus dysgalactiae subsp. equisimilis</name>
    <name type="common">Streptococcus equisimilis</name>
    <dbReference type="NCBI Taxonomy" id="119602"/>
    <lineage>
        <taxon>Bacteria</taxon>
        <taxon>Bacillati</taxon>
        <taxon>Bacillota</taxon>
        <taxon>Bacilli</taxon>
        <taxon>Lactobacillales</taxon>
        <taxon>Streptococcaceae</taxon>
        <taxon>Streptococcus</taxon>
    </lineage>
</organism>
<feature type="compositionally biased region" description="Basic and acidic residues" evidence="1">
    <location>
        <begin position="87"/>
        <end position="98"/>
    </location>
</feature>
<gene>
    <name evidence="3" type="ORF">OPT59_05145</name>
</gene>
<evidence type="ECO:0000256" key="2">
    <source>
        <dbReference type="SAM" id="SignalP"/>
    </source>
</evidence>
<feature type="signal peptide" evidence="2">
    <location>
        <begin position="1"/>
        <end position="30"/>
    </location>
</feature>
<reference evidence="3" key="1">
    <citation type="submission" date="2023-04" db="EMBL/GenBank/DDBJ databases">
        <title>Complete genomes of S. dygalactiae subsp equisimilis isolates causing bacteremia in cancer patients.</title>
        <authorList>
            <person name="Anand S."/>
            <person name="Arias J."/>
            <person name="Delafuente J."/>
            <person name="Elgamal H."/>
            <person name="Prevost T."/>
            <person name="Liu X."/>
            <person name="Kalia A."/>
        </authorList>
    </citation>
    <scope>NUCLEOTIDE SEQUENCE</scope>
    <source>
        <strain evidence="3">UT_120444</strain>
    </source>
</reference>
<evidence type="ECO:0000256" key="1">
    <source>
        <dbReference type="SAM" id="MobiDB-lite"/>
    </source>
</evidence>
<keyword evidence="2" id="KW-0732">Signal</keyword>
<name>A0AB38Y3R9_STREQ</name>
<dbReference type="Proteomes" id="UP001237475">
    <property type="component" value="Chromosome"/>
</dbReference>